<dbReference type="Pfam" id="PF00456">
    <property type="entry name" value="Transketolase_N"/>
    <property type="match status" value="1"/>
</dbReference>
<protein>
    <submittedName>
        <fullName evidence="6">Transketolase</fullName>
    </submittedName>
</protein>
<evidence type="ECO:0000313" key="8">
    <source>
        <dbReference type="Proteomes" id="UP000500949"/>
    </source>
</evidence>
<dbReference type="GeneID" id="93447254"/>
<dbReference type="AlphaFoldDB" id="A0A4R4GGF6"/>
<evidence type="ECO:0000256" key="3">
    <source>
        <dbReference type="ARBA" id="ARBA00023052"/>
    </source>
</evidence>
<dbReference type="Proteomes" id="UP000500949">
    <property type="component" value="Chromosome"/>
</dbReference>
<dbReference type="PANTHER" id="PTHR47514:SF1">
    <property type="entry name" value="TRANSKETOLASE N-TERMINAL SECTION-RELATED"/>
    <property type="match status" value="1"/>
</dbReference>
<organism evidence="6 7">
    <name type="scientific">Phocaeicola dorei</name>
    <dbReference type="NCBI Taxonomy" id="357276"/>
    <lineage>
        <taxon>Bacteria</taxon>
        <taxon>Pseudomonadati</taxon>
        <taxon>Bacteroidota</taxon>
        <taxon>Bacteroidia</taxon>
        <taxon>Bacteroidales</taxon>
        <taxon>Bacteroidaceae</taxon>
        <taxon>Phocaeicola</taxon>
    </lineage>
</organism>
<dbReference type="Proteomes" id="UP000294527">
    <property type="component" value="Unassembled WGS sequence"/>
</dbReference>
<gene>
    <name evidence="6" type="ORF">E1I98_04930</name>
    <name evidence="5" type="ORF">GKD17_11275</name>
</gene>
<dbReference type="CDD" id="cd02012">
    <property type="entry name" value="TPP_TK"/>
    <property type="match status" value="1"/>
</dbReference>
<dbReference type="RefSeq" id="WP_007835528.1">
    <property type="nucleotide sequence ID" value="NZ_CP046176.1"/>
</dbReference>
<feature type="domain" description="Transketolase N-terminal" evidence="4">
    <location>
        <begin position="7"/>
        <end position="251"/>
    </location>
</feature>
<sequence length="268" mass="29725">MSVKSLEMAKNIRKISVAMVYKAHASHIGGALSMADILAVLYSDVLNYDVNNPDWEKRDRCLLSKGHACVSFYAALALAGFYPISELNSYAQDGSSFLCHTTHHVSGIEISAGSLGHGFSIACGIALGAKIKKENFNTYVILGDGEMDEGSNWEAFLFGAHHKLSNLCAIIDYNKIQSFGNTNDVLRLEPLIDKLKAFNWNVISIDGHDHDELLRAFDVFKHQKDIPTVIIANTIKGKGVSFMENNLVWHYKSPDEEQYKQAIKEIEG</sequence>
<comment type="cofactor">
    <cofactor evidence="1">
        <name>thiamine diphosphate</name>
        <dbReference type="ChEBI" id="CHEBI:58937"/>
    </cofactor>
</comment>
<reference evidence="6 7" key="1">
    <citation type="journal article" date="2019" name="Nat. Microbiol.">
        <title>Genomic variation and strain-specific functional adaptation in the human gut microbiome during early life.</title>
        <authorList>
            <person name="Vatanen T."/>
            <person name="Plichta D.R."/>
            <person name="Somani J."/>
            <person name="Munch P.C."/>
            <person name="Arthur T.D."/>
            <person name="Hall A.B."/>
            <person name="Rudolf S."/>
            <person name="Oakeley E.J."/>
            <person name="Ke X."/>
            <person name="Young R.A."/>
            <person name="Haiser H.J."/>
            <person name="Kolde R."/>
            <person name="Yassour M."/>
            <person name="Luopajarvi K."/>
            <person name="Siljander H."/>
            <person name="Virtanen S.M."/>
            <person name="Ilonen J."/>
            <person name="Uibo R."/>
            <person name="Tillmann V."/>
            <person name="Mokurov S."/>
            <person name="Dorshakova N."/>
            <person name="Porter J.A."/>
            <person name="McHardy A.C."/>
            <person name="Lahdesmaki H."/>
            <person name="Vlamakis H."/>
            <person name="Huttenhower C."/>
            <person name="Knip M."/>
            <person name="Xavier R.J."/>
        </authorList>
    </citation>
    <scope>NUCLEOTIDE SEQUENCE [LARGE SCALE GENOMIC DNA]</scope>
    <source>
        <strain evidence="6 7">RJX1047</strain>
    </source>
</reference>
<proteinExistence type="inferred from homology"/>
<keyword evidence="3" id="KW-0786">Thiamine pyrophosphate</keyword>
<reference evidence="5 8" key="2">
    <citation type="submission" date="2019-11" db="EMBL/GenBank/DDBJ databases">
        <title>Complete genome sequence of Bacteroides dorei DSM 17855.</title>
        <authorList>
            <person name="Russell J.T."/>
        </authorList>
    </citation>
    <scope>NUCLEOTIDE SEQUENCE [LARGE SCALE GENOMIC DNA]</scope>
    <source>
        <strain evidence="5 8">DSM 17855</strain>
    </source>
</reference>
<evidence type="ECO:0000256" key="1">
    <source>
        <dbReference type="ARBA" id="ARBA00001964"/>
    </source>
</evidence>
<dbReference type="InterPro" id="IPR029061">
    <property type="entry name" value="THDP-binding"/>
</dbReference>
<dbReference type="Gene3D" id="3.40.50.970">
    <property type="match status" value="1"/>
</dbReference>
<evidence type="ECO:0000313" key="7">
    <source>
        <dbReference type="Proteomes" id="UP000294527"/>
    </source>
</evidence>
<evidence type="ECO:0000259" key="4">
    <source>
        <dbReference type="Pfam" id="PF00456"/>
    </source>
</evidence>
<dbReference type="SUPFAM" id="SSF52518">
    <property type="entry name" value="Thiamin diphosphate-binding fold (THDP-binding)"/>
    <property type="match status" value="1"/>
</dbReference>
<evidence type="ECO:0000313" key="5">
    <source>
        <dbReference type="EMBL" id="QJR76923.1"/>
    </source>
</evidence>
<evidence type="ECO:0000313" key="6">
    <source>
        <dbReference type="EMBL" id="TDA75762.1"/>
    </source>
</evidence>
<accession>A0A4R4GGF6</accession>
<dbReference type="EMBL" id="CP046176">
    <property type="protein sequence ID" value="QJR76923.1"/>
    <property type="molecule type" value="Genomic_DNA"/>
</dbReference>
<name>A0A4R4GGF6_9BACT</name>
<dbReference type="InterPro" id="IPR005474">
    <property type="entry name" value="Transketolase_N"/>
</dbReference>
<evidence type="ECO:0000256" key="2">
    <source>
        <dbReference type="ARBA" id="ARBA00007131"/>
    </source>
</evidence>
<comment type="similarity">
    <text evidence="2">Belongs to the transketolase family.</text>
</comment>
<dbReference type="EMBL" id="SLTU01000001">
    <property type="protein sequence ID" value="TDA75762.1"/>
    <property type="molecule type" value="Genomic_DNA"/>
</dbReference>
<dbReference type="PANTHER" id="PTHR47514">
    <property type="entry name" value="TRANSKETOLASE N-TERMINAL SECTION-RELATED"/>
    <property type="match status" value="1"/>
</dbReference>